<gene>
    <name evidence="1" type="ORF">CKU37_11265</name>
</gene>
<comment type="caution">
    <text evidence="1">The sequence shown here is derived from an EMBL/GenBank/DDBJ whole genome shotgun (WGS) entry which is preliminary data.</text>
</comment>
<dbReference type="RefSeq" id="WP_110981547.1">
    <property type="nucleotide sequence ID" value="NZ_CAJHJQ010000023.1"/>
</dbReference>
<evidence type="ECO:0000313" key="2">
    <source>
        <dbReference type="Proteomes" id="UP000248776"/>
    </source>
</evidence>
<dbReference type="AlphaFoldDB" id="A0AA45CQP3"/>
<reference evidence="1 2" key="1">
    <citation type="submission" date="2017-08" db="EMBL/GenBank/DDBJ databases">
        <title>Streptococcus salivarius strain HS0302 Genome.</title>
        <authorList>
            <person name="Smith J."/>
            <person name="Deng P."/>
            <person name="Geng M."/>
        </authorList>
    </citation>
    <scope>NUCLEOTIDE SEQUENCE [LARGE SCALE GENOMIC DNA]</scope>
    <source>
        <strain evidence="1 2">HS0302</strain>
    </source>
</reference>
<protein>
    <recommendedName>
        <fullName evidence="3">PqqD family protein</fullName>
    </recommendedName>
</protein>
<sequence length="89" mass="10670">MAETNLKEYQKNPKFRIRKFNGRIYIFNRDRAFEINTMSLEIWKNIGKDITLSNLVEKMYGESNTNIENKIMEFVDFLCINELIIRVDS</sequence>
<proteinExistence type="predicted"/>
<evidence type="ECO:0000313" key="1">
    <source>
        <dbReference type="EMBL" id="PZD55327.1"/>
    </source>
</evidence>
<evidence type="ECO:0008006" key="3">
    <source>
        <dbReference type="Google" id="ProtNLM"/>
    </source>
</evidence>
<name>A0AA45CQP3_STRSL</name>
<dbReference type="Proteomes" id="UP000248776">
    <property type="component" value="Unassembled WGS sequence"/>
</dbReference>
<organism evidence="1 2">
    <name type="scientific">Streptococcus salivarius</name>
    <dbReference type="NCBI Taxonomy" id="1304"/>
    <lineage>
        <taxon>Bacteria</taxon>
        <taxon>Bacillati</taxon>
        <taxon>Bacillota</taxon>
        <taxon>Bacilli</taxon>
        <taxon>Lactobacillales</taxon>
        <taxon>Streptococcaceae</taxon>
        <taxon>Streptococcus</taxon>
    </lineage>
</organism>
<dbReference type="EMBL" id="NSIW01000023">
    <property type="protein sequence ID" value="PZD55327.1"/>
    <property type="molecule type" value="Genomic_DNA"/>
</dbReference>
<accession>A0AA45CQP3</accession>